<evidence type="ECO:0000313" key="2">
    <source>
        <dbReference type="EMBL" id="CBK23856.2"/>
    </source>
</evidence>
<sequence>MKSCAWKCWALLLLIFWAVVLCNYSLLRINTSLGSTIYVFAKLPKPPTSRFFLPSQAKENGRPLGVQNYLSTTGDKTFDLVLFSTEDGYSPYTMRKLKLFRSMCDIYASKYSFRAILFTKTQTLASALSSSSVIIVSDFEVNPFGLPIITSMFSIAQRLVSAKYYGYINFDILVDPMIFDVLSFCENSVKSGQIKPMHEIAGRVYERSWSDLPSSFDSFEALRSYFANYTRSRARIRSPGSADYFVFSRQAMPLVTNTSQSAVIGRLRIDNYLMGVIYEAGDLIDATTAVIGFHEGIDGFFNRRAGSQTPFTTAM</sequence>
<feature type="signal peptide" evidence="1">
    <location>
        <begin position="1"/>
        <end position="22"/>
    </location>
</feature>
<evidence type="ECO:0000256" key="1">
    <source>
        <dbReference type="SAM" id="SignalP"/>
    </source>
</evidence>
<organism evidence="2">
    <name type="scientific">Blastocystis hominis</name>
    <dbReference type="NCBI Taxonomy" id="12968"/>
    <lineage>
        <taxon>Eukaryota</taxon>
        <taxon>Sar</taxon>
        <taxon>Stramenopiles</taxon>
        <taxon>Bigyra</taxon>
        <taxon>Opalozoa</taxon>
        <taxon>Opalinata</taxon>
        <taxon>Blastocystidae</taxon>
        <taxon>Blastocystis</taxon>
    </lineage>
</organism>
<feature type="chain" id="PRO_5003117777" evidence="1">
    <location>
        <begin position="23"/>
        <end position="315"/>
    </location>
</feature>
<name>D8M717_BLAHO</name>
<dbReference type="OrthoDB" id="10474838at2759"/>
<proteinExistence type="predicted"/>
<dbReference type="InParanoid" id="D8M717"/>
<keyword evidence="3" id="KW-1185">Reference proteome</keyword>
<dbReference type="EMBL" id="FN668672">
    <property type="protein sequence ID" value="CBK23856.2"/>
    <property type="molecule type" value="Genomic_DNA"/>
</dbReference>
<gene>
    <name evidence="2" type="ORF">GSBLH_T00003670001</name>
</gene>
<evidence type="ECO:0000313" key="3">
    <source>
        <dbReference type="Proteomes" id="UP000008312"/>
    </source>
</evidence>
<dbReference type="Proteomes" id="UP000008312">
    <property type="component" value="Unassembled WGS sequence"/>
</dbReference>
<dbReference type="GeneID" id="24920747"/>
<dbReference type="RefSeq" id="XP_012897904.1">
    <property type="nucleotide sequence ID" value="XM_013042450.1"/>
</dbReference>
<dbReference type="AlphaFoldDB" id="D8M717"/>
<accession>D8M717</accession>
<keyword evidence="1" id="KW-0732">Signal</keyword>
<reference evidence="2" key="1">
    <citation type="submission" date="2010-02" db="EMBL/GenBank/DDBJ databases">
        <title>Sequencing and annotation of the Blastocystis hominis genome.</title>
        <authorList>
            <person name="Wincker P."/>
        </authorList>
    </citation>
    <scope>NUCLEOTIDE SEQUENCE</scope>
    <source>
        <strain evidence="2">Singapore isolate B</strain>
    </source>
</reference>
<protein>
    <submittedName>
        <fullName evidence="2">Uncharacterized protein</fullName>
    </submittedName>
</protein>